<feature type="region of interest" description="Disordered" evidence="6">
    <location>
        <begin position="31"/>
        <end position="60"/>
    </location>
</feature>
<dbReference type="Pfam" id="PF01547">
    <property type="entry name" value="SBP_bac_1"/>
    <property type="match status" value="1"/>
</dbReference>
<dbReference type="PANTHER" id="PTHR43649:SF33">
    <property type="entry name" value="POLYGALACTURONAN_RHAMNOGALACTURONAN-BINDING PROTEIN YTCQ"/>
    <property type="match status" value="1"/>
</dbReference>
<organism evidence="8 9">
    <name type="scientific">Cohnella terricola</name>
    <dbReference type="NCBI Taxonomy" id="1289167"/>
    <lineage>
        <taxon>Bacteria</taxon>
        <taxon>Bacillati</taxon>
        <taxon>Bacillota</taxon>
        <taxon>Bacilli</taxon>
        <taxon>Bacillales</taxon>
        <taxon>Paenibacillaceae</taxon>
        <taxon>Cohnella</taxon>
    </lineage>
</organism>
<dbReference type="AlphaFoldDB" id="A0A559JWL2"/>
<protein>
    <submittedName>
        <fullName evidence="8">Extracellular solute-binding protein</fullName>
    </submittedName>
</protein>
<evidence type="ECO:0000256" key="3">
    <source>
        <dbReference type="ARBA" id="ARBA00023136"/>
    </source>
</evidence>
<name>A0A559JWL2_9BACL</name>
<gene>
    <name evidence="8" type="ORF">FPZ45_01400</name>
</gene>
<feature type="chain" id="PRO_5022212375" evidence="7">
    <location>
        <begin position="24"/>
        <end position="485"/>
    </location>
</feature>
<evidence type="ECO:0000256" key="1">
    <source>
        <dbReference type="ARBA" id="ARBA00022475"/>
    </source>
</evidence>
<comment type="caution">
    <text evidence="8">The sequence shown here is derived from an EMBL/GenBank/DDBJ whole genome shotgun (WGS) entry which is preliminary data.</text>
</comment>
<dbReference type="PROSITE" id="PS51257">
    <property type="entry name" value="PROKAR_LIPOPROTEIN"/>
    <property type="match status" value="1"/>
</dbReference>
<evidence type="ECO:0000256" key="2">
    <source>
        <dbReference type="ARBA" id="ARBA00022729"/>
    </source>
</evidence>
<dbReference type="Gene3D" id="3.40.190.10">
    <property type="entry name" value="Periplasmic binding protein-like II"/>
    <property type="match status" value="1"/>
</dbReference>
<dbReference type="InterPro" id="IPR050490">
    <property type="entry name" value="Bact_solute-bd_prot1"/>
</dbReference>
<accession>A0A559JWL2</accession>
<evidence type="ECO:0000256" key="4">
    <source>
        <dbReference type="ARBA" id="ARBA00023139"/>
    </source>
</evidence>
<reference evidence="8 9" key="1">
    <citation type="submission" date="2019-07" db="EMBL/GenBank/DDBJ databases">
        <authorList>
            <person name="Kim J."/>
        </authorList>
    </citation>
    <scope>NUCLEOTIDE SEQUENCE [LARGE SCALE GENOMIC DNA]</scope>
    <source>
        <strain evidence="8 9">G13</strain>
    </source>
</reference>
<dbReference type="EMBL" id="VNJJ01000001">
    <property type="protein sequence ID" value="TVY04278.1"/>
    <property type="molecule type" value="Genomic_DNA"/>
</dbReference>
<evidence type="ECO:0000256" key="6">
    <source>
        <dbReference type="SAM" id="MobiDB-lite"/>
    </source>
</evidence>
<sequence>MKKISMFIVLCLLIVVFTGCSSAGGEGGTVNGITHTPTKQPSAPTQATKPASMPSPDPKKQSTLVFSMYKRDSYFETAAKAYEKEHPNTKIDLNYIVENTGEDVSRAKQEKFKSAMIAEFLNGKGPDLVVMDELPADKYIAKGLLANVGDMMKGDTSFKKENYYMNILDSLQTSEGGLYMLPLSFSLHTLTGDQQLLEQSGVRMNDQSWTWKEFLDTIQQLTAKQDDRYGFMAFDENKLLLDMARTDYNRLVDAANRTARFDSDLFLGMLEQIKQMKGKTVLYYGKDLKQTDGSKGFPIYFGENELLTPFQYFHYVANKQESGDHSTAFYEKPKAEGQQPGGYFEPRLKIAIHAKSSLQPEAWDFLKFLMSGEASAAAAWGANDLTYKGQGFNGTFPISKSLYAAKTNNMVQAGPLQMLEGGPVEITEKDLKKLDSLIESANKAIFDGEILQIMAKESPAYFHGQKSSQEVARIIQNKVTTYLNE</sequence>
<keyword evidence="5" id="KW-0449">Lipoprotein</keyword>
<evidence type="ECO:0000256" key="7">
    <source>
        <dbReference type="SAM" id="SignalP"/>
    </source>
</evidence>
<keyword evidence="2 7" id="KW-0732">Signal</keyword>
<evidence type="ECO:0000256" key="5">
    <source>
        <dbReference type="ARBA" id="ARBA00023288"/>
    </source>
</evidence>
<dbReference type="PANTHER" id="PTHR43649">
    <property type="entry name" value="ARABINOSE-BINDING PROTEIN-RELATED"/>
    <property type="match status" value="1"/>
</dbReference>
<dbReference type="SUPFAM" id="SSF53850">
    <property type="entry name" value="Periplasmic binding protein-like II"/>
    <property type="match status" value="1"/>
</dbReference>
<evidence type="ECO:0000313" key="8">
    <source>
        <dbReference type="EMBL" id="TVY04278.1"/>
    </source>
</evidence>
<dbReference type="OrthoDB" id="1992988at2"/>
<feature type="signal peptide" evidence="7">
    <location>
        <begin position="1"/>
        <end position="23"/>
    </location>
</feature>
<keyword evidence="3" id="KW-0472">Membrane</keyword>
<keyword evidence="1" id="KW-1003">Cell membrane</keyword>
<evidence type="ECO:0000313" key="9">
    <source>
        <dbReference type="Proteomes" id="UP000316330"/>
    </source>
</evidence>
<keyword evidence="9" id="KW-1185">Reference proteome</keyword>
<keyword evidence="4" id="KW-0564">Palmitate</keyword>
<dbReference type="Proteomes" id="UP000316330">
    <property type="component" value="Unassembled WGS sequence"/>
</dbReference>
<feature type="compositionally biased region" description="Polar residues" evidence="6">
    <location>
        <begin position="31"/>
        <end position="49"/>
    </location>
</feature>
<proteinExistence type="predicted"/>
<dbReference type="RefSeq" id="WP_144697634.1">
    <property type="nucleotide sequence ID" value="NZ_VNJJ01000001.1"/>
</dbReference>
<dbReference type="InterPro" id="IPR006059">
    <property type="entry name" value="SBP"/>
</dbReference>